<comment type="caution">
    <text evidence="1">The sequence shown here is derived from an EMBL/GenBank/DDBJ whole genome shotgun (WGS) entry which is preliminary data.</text>
</comment>
<dbReference type="OrthoDB" id="7507358at2"/>
<dbReference type="AlphaFoldDB" id="A0A318MVH8"/>
<protein>
    <submittedName>
        <fullName evidence="1">Uncharacterized protein</fullName>
    </submittedName>
</protein>
<dbReference type="EMBL" id="QGLT01000004">
    <property type="protein sequence ID" value="PXY99860.1"/>
    <property type="molecule type" value="Genomic_DNA"/>
</dbReference>
<organism evidence="1 2">
    <name type="scientific">Commensalibacter melissae</name>
    <dbReference type="NCBI Taxonomy" id="2070537"/>
    <lineage>
        <taxon>Bacteria</taxon>
        <taxon>Pseudomonadati</taxon>
        <taxon>Pseudomonadota</taxon>
        <taxon>Alphaproteobacteria</taxon>
        <taxon>Acetobacterales</taxon>
        <taxon>Acetobacteraceae</taxon>
    </lineage>
</organism>
<gene>
    <name evidence="1" type="ORF">DK869_07975</name>
</gene>
<sequence length="138" mass="15735">MKLHNMVRSMIGIVNPSITGSLFRSKGYILKGTRQEAVYEDPESIELQVQSLKGDKLIHGHYASEQNEKRVVYANGQLYGIDRVRGVGGDLLEFLGRRWLVVQRLEEWEMSGWCKVLVVAQLDQPENDQGELVIYADE</sequence>
<evidence type="ECO:0000313" key="2">
    <source>
        <dbReference type="Proteomes" id="UP000247565"/>
    </source>
</evidence>
<reference evidence="1 2" key="1">
    <citation type="submission" date="2018-05" db="EMBL/GenBank/DDBJ databases">
        <title>Reference genomes for bee gut microbiota database.</title>
        <authorList>
            <person name="Ellegaard K.M."/>
        </authorList>
    </citation>
    <scope>NUCLEOTIDE SEQUENCE [LARGE SCALE GENOMIC DNA]</scope>
    <source>
        <strain evidence="1 2">ESL0284</strain>
    </source>
</reference>
<dbReference type="Proteomes" id="UP000247565">
    <property type="component" value="Unassembled WGS sequence"/>
</dbReference>
<name>A0A318MVH8_9PROT</name>
<accession>A0A318MVH8</accession>
<keyword evidence="2" id="KW-1185">Reference proteome</keyword>
<proteinExistence type="predicted"/>
<evidence type="ECO:0000313" key="1">
    <source>
        <dbReference type="EMBL" id="PXY99860.1"/>
    </source>
</evidence>
<dbReference type="RefSeq" id="WP_110439480.1">
    <property type="nucleotide sequence ID" value="NZ_CP046393.1"/>
</dbReference>